<dbReference type="EMBL" id="MFAZ01000003">
    <property type="protein sequence ID" value="OGD88118.1"/>
    <property type="molecule type" value="Genomic_DNA"/>
</dbReference>
<proteinExistence type="predicted"/>
<reference evidence="2 3" key="1">
    <citation type="journal article" date="2016" name="Nat. Commun.">
        <title>Thousands of microbial genomes shed light on interconnected biogeochemical processes in an aquifer system.</title>
        <authorList>
            <person name="Anantharaman K."/>
            <person name="Brown C.T."/>
            <person name="Hug L.A."/>
            <person name="Sharon I."/>
            <person name="Castelle C.J."/>
            <person name="Probst A.J."/>
            <person name="Thomas B.C."/>
            <person name="Singh A."/>
            <person name="Wilkins M.J."/>
            <person name="Karaoz U."/>
            <person name="Brodie E.L."/>
            <person name="Williams K.H."/>
            <person name="Hubbard S.S."/>
            <person name="Banfield J.F."/>
        </authorList>
    </citation>
    <scope>NUCLEOTIDE SEQUENCE [LARGE SCALE GENOMIC DNA]</scope>
</reference>
<evidence type="ECO:0000256" key="1">
    <source>
        <dbReference type="SAM" id="Phobius"/>
    </source>
</evidence>
<accession>A0A1F5G8D3</accession>
<gene>
    <name evidence="2" type="ORF">A2870_01145</name>
</gene>
<keyword evidence="1" id="KW-1133">Transmembrane helix</keyword>
<keyword evidence="1" id="KW-0812">Transmembrane</keyword>
<protein>
    <submittedName>
        <fullName evidence="2">Uncharacterized protein</fullName>
    </submittedName>
</protein>
<evidence type="ECO:0000313" key="2">
    <source>
        <dbReference type="EMBL" id="OGD88118.1"/>
    </source>
</evidence>
<evidence type="ECO:0000313" key="3">
    <source>
        <dbReference type="Proteomes" id="UP000179102"/>
    </source>
</evidence>
<name>A0A1F5G8D3_9BACT</name>
<organism evidence="2 3">
    <name type="scientific">Candidatus Curtissbacteria bacterium RIFCSPHIGHO2_01_FULL_41_11</name>
    <dbReference type="NCBI Taxonomy" id="1797711"/>
    <lineage>
        <taxon>Bacteria</taxon>
        <taxon>Candidatus Curtissiibacteriota</taxon>
    </lineage>
</organism>
<feature type="transmembrane region" description="Helical" evidence="1">
    <location>
        <begin position="6"/>
        <end position="25"/>
    </location>
</feature>
<keyword evidence="1" id="KW-0472">Membrane</keyword>
<dbReference type="STRING" id="1797711.A2870_01145"/>
<sequence>MQKGFVSLIGLLIALILFIFLFLIITKIQTKNSIGPGDARNLEQKAQDTVDQYQQKGIENQKVDLEQ</sequence>
<dbReference type="Proteomes" id="UP000179102">
    <property type="component" value="Unassembled WGS sequence"/>
</dbReference>
<dbReference type="AlphaFoldDB" id="A0A1F5G8D3"/>
<comment type="caution">
    <text evidence="2">The sequence shown here is derived from an EMBL/GenBank/DDBJ whole genome shotgun (WGS) entry which is preliminary data.</text>
</comment>